<dbReference type="PANTHER" id="PTHR11669:SF8">
    <property type="entry name" value="DNA POLYMERASE III SUBUNIT DELTA"/>
    <property type="match status" value="1"/>
</dbReference>
<evidence type="ECO:0000313" key="4">
    <source>
        <dbReference type="EMBL" id="QKI88930.1"/>
    </source>
</evidence>
<dbReference type="GO" id="GO:0009360">
    <property type="term" value="C:DNA polymerase III complex"/>
    <property type="evidence" value="ECO:0007669"/>
    <property type="project" value="TreeGrafter"/>
</dbReference>
<dbReference type="Proteomes" id="UP000504724">
    <property type="component" value="Chromosome"/>
</dbReference>
<keyword evidence="4" id="KW-0548">Nucleotidyltransferase</keyword>
<dbReference type="GO" id="GO:0003887">
    <property type="term" value="F:DNA-directed DNA polymerase activity"/>
    <property type="evidence" value="ECO:0007669"/>
    <property type="project" value="UniProtKB-KW"/>
</dbReference>
<dbReference type="KEGG" id="txa:HQN79_04775"/>
<dbReference type="InterPro" id="IPR027417">
    <property type="entry name" value="P-loop_NTPase"/>
</dbReference>
<keyword evidence="4" id="KW-0808">Transferase</keyword>
<sequence>MSSQNSVYDLASLPWMLPVWQQWQQLQGRLGHAYLLSMPNGIGGEQLVSAMAQQALCQHPTVQGACGQCATCQLFASGQHPDYYHLQRLEDKKEISVDQVRQLLEKQSETSHQGGYKLIWVEGVEDLNISAFNALLKTLEEPSEQTLFLLSCAQASKLPATIKSRCQKLTVNLPELSVAMEWLQQQRPQLDQALLKRALRLNWGAPLDALRWIDEGRIQEYSEWQEGLRQLKEFKKTPSKVATPWLKWPEPERVFDYFYHWALMQVRSQAYSTEHPDTAKISALLQFQQQVMQAKAFWIGNANKELILENLLSVWLKLQTPAAEACDPMFKPTLNRGLL</sequence>
<comment type="catalytic activity">
    <reaction evidence="3">
        <text>DNA(n) + a 2'-deoxyribonucleoside 5'-triphosphate = DNA(n+1) + diphosphate</text>
        <dbReference type="Rhea" id="RHEA:22508"/>
        <dbReference type="Rhea" id="RHEA-COMP:17339"/>
        <dbReference type="Rhea" id="RHEA-COMP:17340"/>
        <dbReference type="ChEBI" id="CHEBI:33019"/>
        <dbReference type="ChEBI" id="CHEBI:61560"/>
        <dbReference type="ChEBI" id="CHEBI:173112"/>
        <dbReference type="EC" id="2.7.7.7"/>
    </reaction>
</comment>
<evidence type="ECO:0000256" key="1">
    <source>
        <dbReference type="ARBA" id="ARBA00012417"/>
    </source>
</evidence>
<organism evidence="4 5">
    <name type="scientific">Thiomicrorhabdus xiamenensis</name>
    <dbReference type="NCBI Taxonomy" id="2739063"/>
    <lineage>
        <taxon>Bacteria</taxon>
        <taxon>Pseudomonadati</taxon>
        <taxon>Pseudomonadota</taxon>
        <taxon>Gammaproteobacteria</taxon>
        <taxon>Thiotrichales</taxon>
        <taxon>Piscirickettsiaceae</taxon>
        <taxon>Thiomicrorhabdus</taxon>
    </lineage>
</organism>
<dbReference type="PANTHER" id="PTHR11669">
    <property type="entry name" value="REPLICATION FACTOR C / DNA POLYMERASE III GAMMA-TAU SUBUNIT"/>
    <property type="match status" value="1"/>
</dbReference>
<name>A0A7D4NQQ4_9GAMM</name>
<protein>
    <recommendedName>
        <fullName evidence="1">DNA-directed DNA polymerase</fullName>
        <ecNumber evidence="1">2.7.7.7</ecNumber>
    </recommendedName>
</protein>
<evidence type="ECO:0000313" key="5">
    <source>
        <dbReference type="Proteomes" id="UP000504724"/>
    </source>
</evidence>
<evidence type="ECO:0000256" key="3">
    <source>
        <dbReference type="ARBA" id="ARBA00049244"/>
    </source>
</evidence>
<dbReference type="Gene3D" id="3.40.50.300">
    <property type="entry name" value="P-loop containing nucleotide triphosphate hydrolases"/>
    <property type="match status" value="1"/>
</dbReference>
<dbReference type="InterPro" id="IPR004622">
    <property type="entry name" value="DNA_pol_HolB"/>
</dbReference>
<evidence type="ECO:0000256" key="2">
    <source>
        <dbReference type="ARBA" id="ARBA00022932"/>
    </source>
</evidence>
<dbReference type="EC" id="2.7.7.7" evidence="1"/>
<dbReference type="GO" id="GO:0008408">
    <property type="term" value="F:3'-5' exonuclease activity"/>
    <property type="evidence" value="ECO:0007669"/>
    <property type="project" value="InterPro"/>
</dbReference>
<dbReference type="NCBIfam" id="TIGR00678">
    <property type="entry name" value="holB"/>
    <property type="match status" value="1"/>
</dbReference>
<gene>
    <name evidence="4" type="primary">holB</name>
    <name evidence="4" type="ORF">HQN79_04775</name>
</gene>
<reference evidence="4 5" key="1">
    <citation type="submission" date="2020-05" db="EMBL/GenBank/DDBJ databases">
        <title>Thiomicrorhabdus sediminis sp.nov. and Thiomicrorhabdus xiamenensis sp.nov., novel sulfur-oxidizing bacteria isolated from coastal sediment.</title>
        <authorList>
            <person name="Liu X."/>
        </authorList>
    </citation>
    <scope>NUCLEOTIDE SEQUENCE [LARGE SCALE GENOMIC DNA]</scope>
    <source>
        <strain evidence="4 5">G2</strain>
    </source>
</reference>
<dbReference type="InterPro" id="IPR050238">
    <property type="entry name" value="DNA_Rep/Repair_Clamp_Loader"/>
</dbReference>
<dbReference type="GO" id="GO:0006261">
    <property type="term" value="P:DNA-templated DNA replication"/>
    <property type="evidence" value="ECO:0007669"/>
    <property type="project" value="TreeGrafter"/>
</dbReference>
<dbReference type="AlphaFoldDB" id="A0A7D4NQQ4"/>
<keyword evidence="2" id="KW-0239">DNA-directed DNA polymerase</keyword>
<dbReference type="Pfam" id="PF13177">
    <property type="entry name" value="DNA_pol3_delta2"/>
    <property type="match status" value="1"/>
</dbReference>
<proteinExistence type="predicted"/>
<dbReference type="RefSeq" id="WP_173284581.1">
    <property type="nucleotide sequence ID" value="NZ_CP054020.1"/>
</dbReference>
<dbReference type="SUPFAM" id="SSF52540">
    <property type="entry name" value="P-loop containing nucleoside triphosphate hydrolases"/>
    <property type="match status" value="1"/>
</dbReference>
<dbReference type="EMBL" id="CP054020">
    <property type="protein sequence ID" value="QKI88930.1"/>
    <property type="molecule type" value="Genomic_DNA"/>
</dbReference>
<keyword evidence="5" id="KW-1185">Reference proteome</keyword>
<accession>A0A7D4NQQ4</accession>